<dbReference type="GO" id="GO:0005886">
    <property type="term" value="C:plasma membrane"/>
    <property type="evidence" value="ECO:0007669"/>
    <property type="project" value="UniProtKB-SubCell"/>
</dbReference>
<accession>A0AAD9MF65</accession>
<gene>
    <name evidence="11" type="ORF">P8C59_009008</name>
</gene>
<dbReference type="InterPro" id="IPR046530">
    <property type="entry name" value="BIM1-like_dom"/>
</dbReference>
<dbReference type="PANTHER" id="PTHR34992:SF1">
    <property type="entry name" value="COPPER ACQUISITION FACTOR BIM1-LIKE DOMAIN-CONTAINING PROTEIN"/>
    <property type="match status" value="1"/>
</dbReference>
<evidence type="ECO:0000259" key="10">
    <source>
        <dbReference type="Pfam" id="PF20238"/>
    </source>
</evidence>
<keyword evidence="12" id="KW-1185">Reference proteome</keyword>
<dbReference type="InterPro" id="IPR046936">
    <property type="entry name" value="BIM1-like"/>
</dbReference>
<feature type="chain" id="PRO_5041959542" description="Copper acquisition factor BIM1-like domain-containing protein" evidence="9">
    <location>
        <begin position="16"/>
        <end position="198"/>
    </location>
</feature>
<organism evidence="11 12">
    <name type="scientific">Phyllachora maydis</name>
    <dbReference type="NCBI Taxonomy" id="1825666"/>
    <lineage>
        <taxon>Eukaryota</taxon>
        <taxon>Fungi</taxon>
        <taxon>Dikarya</taxon>
        <taxon>Ascomycota</taxon>
        <taxon>Pezizomycotina</taxon>
        <taxon>Sordariomycetes</taxon>
        <taxon>Sordariomycetidae</taxon>
        <taxon>Phyllachorales</taxon>
        <taxon>Phyllachoraceae</taxon>
        <taxon>Phyllachora</taxon>
    </lineage>
</organism>
<protein>
    <recommendedName>
        <fullName evidence="10">Copper acquisition factor BIM1-like domain-containing protein</fullName>
    </recommendedName>
</protein>
<proteinExistence type="predicted"/>
<feature type="signal peptide" evidence="9">
    <location>
        <begin position="1"/>
        <end position="15"/>
    </location>
</feature>
<evidence type="ECO:0000313" key="11">
    <source>
        <dbReference type="EMBL" id="KAK2074834.1"/>
    </source>
</evidence>
<keyword evidence="3" id="KW-0336">GPI-anchor</keyword>
<dbReference type="PANTHER" id="PTHR34992">
    <property type="entry name" value="HYPHAL ANASTAMOSIS-7 PROTEIN"/>
    <property type="match status" value="1"/>
</dbReference>
<keyword evidence="5" id="KW-0472">Membrane</keyword>
<dbReference type="Pfam" id="PF20238">
    <property type="entry name" value="BIM1-like_dom"/>
    <property type="match status" value="1"/>
</dbReference>
<dbReference type="AlphaFoldDB" id="A0AAD9MF65"/>
<name>A0AAD9MF65_9PEZI</name>
<dbReference type="CDD" id="cd21176">
    <property type="entry name" value="LPMO_auxiliary-like"/>
    <property type="match status" value="1"/>
</dbReference>
<evidence type="ECO:0000256" key="9">
    <source>
        <dbReference type="SAM" id="SignalP"/>
    </source>
</evidence>
<evidence type="ECO:0000256" key="6">
    <source>
        <dbReference type="ARBA" id="ARBA00023180"/>
    </source>
</evidence>
<keyword evidence="2" id="KW-1003">Cell membrane</keyword>
<dbReference type="EMBL" id="JAQQPM010000008">
    <property type="protein sequence ID" value="KAK2074834.1"/>
    <property type="molecule type" value="Genomic_DNA"/>
</dbReference>
<evidence type="ECO:0000256" key="7">
    <source>
        <dbReference type="ARBA" id="ARBA00023288"/>
    </source>
</evidence>
<evidence type="ECO:0000256" key="8">
    <source>
        <dbReference type="SAM" id="MobiDB-lite"/>
    </source>
</evidence>
<sequence>MHLLPLALLATTATAHIVLNLPTSFGFDDDKETTGPCGSFNPMNRTTVTQWPINGGAVAVLQADKSANLTFNFLMAASTSNVMIVPAMKINVAGTGDVCMPVVAPPASITSMSGMSTVGMPAVLQVVGETDDGKLYQCAALAFAAAATTRPAPPAACKNATGVKITMLPLPASTSVNMTGGGMTAPPPSTGPAKSDDR</sequence>
<evidence type="ECO:0000256" key="2">
    <source>
        <dbReference type="ARBA" id="ARBA00022475"/>
    </source>
</evidence>
<keyword evidence="6" id="KW-0325">Glycoprotein</keyword>
<dbReference type="Proteomes" id="UP001217918">
    <property type="component" value="Unassembled WGS sequence"/>
</dbReference>
<evidence type="ECO:0000256" key="1">
    <source>
        <dbReference type="ARBA" id="ARBA00004609"/>
    </source>
</evidence>
<comment type="subcellular location">
    <subcellularLocation>
        <location evidence="1">Cell membrane</location>
        <topology evidence="1">Lipid-anchor</topology>
        <topology evidence="1">GPI-anchor</topology>
    </subcellularLocation>
</comment>
<feature type="domain" description="Copper acquisition factor BIM1-like" evidence="10">
    <location>
        <begin position="15"/>
        <end position="162"/>
    </location>
</feature>
<evidence type="ECO:0000313" key="12">
    <source>
        <dbReference type="Proteomes" id="UP001217918"/>
    </source>
</evidence>
<comment type="caution">
    <text evidence="11">The sequence shown here is derived from an EMBL/GenBank/DDBJ whole genome shotgun (WGS) entry which is preliminary data.</text>
</comment>
<feature type="region of interest" description="Disordered" evidence="8">
    <location>
        <begin position="178"/>
        <end position="198"/>
    </location>
</feature>
<evidence type="ECO:0000256" key="4">
    <source>
        <dbReference type="ARBA" id="ARBA00022729"/>
    </source>
</evidence>
<evidence type="ECO:0000256" key="3">
    <source>
        <dbReference type="ARBA" id="ARBA00022622"/>
    </source>
</evidence>
<keyword evidence="7" id="KW-0449">Lipoprotein</keyword>
<dbReference type="GO" id="GO:0098552">
    <property type="term" value="C:side of membrane"/>
    <property type="evidence" value="ECO:0007669"/>
    <property type="project" value="UniProtKB-KW"/>
</dbReference>
<keyword evidence="4 9" id="KW-0732">Signal</keyword>
<evidence type="ECO:0000256" key="5">
    <source>
        <dbReference type="ARBA" id="ARBA00023136"/>
    </source>
</evidence>
<reference evidence="11" key="1">
    <citation type="journal article" date="2023" name="Mol. Plant Microbe Interact.">
        <title>Elucidating the Obligate Nature and Biological Capacity of an Invasive Fungal Corn Pathogen.</title>
        <authorList>
            <person name="MacCready J.S."/>
            <person name="Roggenkamp E.M."/>
            <person name="Gdanetz K."/>
            <person name="Chilvers M.I."/>
        </authorList>
    </citation>
    <scope>NUCLEOTIDE SEQUENCE</scope>
    <source>
        <strain evidence="11">PM02</strain>
    </source>
</reference>